<keyword evidence="2" id="KW-1185">Reference proteome</keyword>
<dbReference type="Proteomes" id="UP000267027">
    <property type="component" value="Unassembled WGS sequence"/>
</dbReference>
<protein>
    <submittedName>
        <fullName evidence="3">Transformation transcription domain-associated</fullName>
    </submittedName>
</protein>
<reference evidence="1 2" key="2">
    <citation type="submission" date="2018-11" db="EMBL/GenBank/DDBJ databases">
        <authorList>
            <consortium name="Pathogen Informatics"/>
        </authorList>
    </citation>
    <scope>NUCLEOTIDE SEQUENCE [LARGE SCALE GENOMIC DNA]</scope>
    <source>
        <strain evidence="1 2">Costa Rica</strain>
    </source>
</reference>
<evidence type="ECO:0000313" key="2">
    <source>
        <dbReference type="Proteomes" id="UP000267027"/>
    </source>
</evidence>
<organism evidence="3">
    <name type="scientific">Angiostrongylus costaricensis</name>
    <name type="common">Nematode worm</name>
    <dbReference type="NCBI Taxonomy" id="334426"/>
    <lineage>
        <taxon>Eukaryota</taxon>
        <taxon>Metazoa</taxon>
        <taxon>Ecdysozoa</taxon>
        <taxon>Nematoda</taxon>
        <taxon>Chromadorea</taxon>
        <taxon>Rhabditida</taxon>
        <taxon>Rhabditina</taxon>
        <taxon>Rhabditomorpha</taxon>
        <taxon>Strongyloidea</taxon>
        <taxon>Metastrongylidae</taxon>
        <taxon>Angiostrongylus</taxon>
    </lineage>
</organism>
<dbReference type="Pfam" id="PF20175">
    <property type="entry name" value="Tra1_central"/>
    <property type="match status" value="1"/>
</dbReference>
<proteinExistence type="predicted"/>
<dbReference type="OrthoDB" id="5570127at2759"/>
<dbReference type="EMBL" id="UYYA01004015">
    <property type="protein sequence ID" value="VDM58791.1"/>
    <property type="molecule type" value="Genomic_DNA"/>
</dbReference>
<dbReference type="InterPro" id="IPR046807">
    <property type="entry name" value="Tra1_central"/>
</dbReference>
<reference evidence="3" key="1">
    <citation type="submission" date="2017-02" db="UniProtKB">
        <authorList>
            <consortium name="WormBaseParasite"/>
        </authorList>
    </citation>
    <scope>IDENTIFICATION</scope>
</reference>
<gene>
    <name evidence="1" type="ORF">ACOC_LOCUS7206</name>
</gene>
<accession>A0A0R3PPQ3</accession>
<dbReference type="STRING" id="334426.A0A0R3PPQ3"/>
<name>A0A0R3PPQ3_ANGCS</name>
<evidence type="ECO:0000313" key="3">
    <source>
        <dbReference type="WBParaSite" id="ACOC_0000720501-mRNA-1"/>
    </source>
</evidence>
<sequence length="268" mass="31054">MFIPVRRKIKLWICFQAMEFLLCCLDFLSIQILSEQKADDKYNKALADEFYTAQSKMLAYLSIMGKIREVTACTFLFMDQILANGDRFVNGVLSLLEQCPAELIVVRKDVLITLKFFFISDLRPKFIQLLPRLLGYFYQTMADFLHHVRASLSFDMLAHVAFVFCRELHDNLLPYQIQVICARMLSSVLEGLSKHGKEGEASNQVKRRQTSYFSLQTRDLVLMILESLVVKMKVIAVYHLPMLFKQHGAEICYDYKSCDRDGYAVCSF</sequence>
<dbReference type="WBParaSite" id="ACOC_0000720501-mRNA-1">
    <property type="protein sequence ID" value="ACOC_0000720501-mRNA-1"/>
    <property type="gene ID" value="ACOC_0000720501"/>
</dbReference>
<dbReference type="OMA" id="WICFQAM"/>
<dbReference type="AlphaFoldDB" id="A0A0R3PPQ3"/>
<evidence type="ECO:0000313" key="1">
    <source>
        <dbReference type="EMBL" id="VDM58791.1"/>
    </source>
</evidence>